<dbReference type="InterPro" id="IPR006612">
    <property type="entry name" value="THAP_Znf"/>
</dbReference>
<dbReference type="EMBL" id="JAANIC010006843">
    <property type="protein sequence ID" value="KAG5327947.1"/>
    <property type="molecule type" value="Genomic_DNA"/>
</dbReference>
<evidence type="ECO:0000313" key="7">
    <source>
        <dbReference type="EMBL" id="KAG5327947.1"/>
    </source>
</evidence>
<keyword evidence="2 5" id="KW-0863">Zinc-finger</keyword>
<name>A0A836JQB4_9HYME</name>
<evidence type="ECO:0000256" key="3">
    <source>
        <dbReference type="ARBA" id="ARBA00022833"/>
    </source>
</evidence>
<evidence type="ECO:0000256" key="5">
    <source>
        <dbReference type="PROSITE-ProRule" id="PRU00309"/>
    </source>
</evidence>
<keyword evidence="4 5" id="KW-0238">DNA-binding</keyword>
<dbReference type="InterPro" id="IPR052224">
    <property type="entry name" value="THAP_domain_protein"/>
</dbReference>
<accession>A0A836JQB4</accession>
<dbReference type="SUPFAM" id="SSF57716">
    <property type="entry name" value="Glucocorticoid receptor-like (DNA-binding domain)"/>
    <property type="match status" value="1"/>
</dbReference>
<dbReference type="PROSITE" id="PS50950">
    <property type="entry name" value="ZF_THAP"/>
    <property type="match status" value="1"/>
</dbReference>
<dbReference type="Gene3D" id="6.20.210.20">
    <property type="entry name" value="THAP domain"/>
    <property type="match status" value="1"/>
</dbReference>
<keyword evidence="3" id="KW-0862">Zinc</keyword>
<evidence type="ECO:0000313" key="8">
    <source>
        <dbReference type="Proteomes" id="UP000669903"/>
    </source>
</evidence>
<protein>
    <submittedName>
        <fullName evidence="7">THAP4 protein</fullName>
    </submittedName>
</protein>
<dbReference type="Proteomes" id="UP000669903">
    <property type="component" value="Unassembled WGS sequence"/>
</dbReference>
<dbReference type="AlphaFoldDB" id="A0A836JQB4"/>
<keyword evidence="1" id="KW-0479">Metal-binding</keyword>
<gene>
    <name evidence="7" type="primary">Thap4_3</name>
    <name evidence="7" type="ORF">G6Z76_0008569</name>
</gene>
<evidence type="ECO:0000256" key="4">
    <source>
        <dbReference type="ARBA" id="ARBA00023125"/>
    </source>
</evidence>
<feature type="non-terminal residue" evidence="7">
    <location>
        <position position="1"/>
    </location>
</feature>
<organism evidence="7 8">
    <name type="scientific">Acromyrmex charruanus</name>
    <dbReference type="NCBI Taxonomy" id="2715315"/>
    <lineage>
        <taxon>Eukaryota</taxon>
        <taxon>Metazoa</taxon>
        <taxon>Ecdysozoa</taxon>
        <taxon>Arthropoda</taxon>
        <taxon>Hexapoda</taxon>
        <taxon>Insecta</taxon>
        <taxon>Pterygota</taxon>
        <taxon>Neoptera</taxon>
        <taxon>Endopterygota</taxon>
        <taxon>Hymenoptera</taxon>
        <taxon>Apocrita</taxon>
        <taxon>Aculeata</taxon>
        <taxon>Formicoidea</taxon>
        <taxon>Formicidae</taxon>
        <taxon>Myrmicinae</taxon>
        <taxon>Acromyrmex</taxon>
    </lineage>
</organism>
<evidence type="ECO:0000256" key="1">
    <source>
        <dbReference type="ARBA" id="ARBA00022723"/>
    </source>
</evidence>
<reference evidence="7" key="1">
    <citation type="submission" date="2020-03" db="EMBL/GenBank/DDBJ databases">
        <title>Relaxed selection underlies rapid genomic changes in the transitions from sociality to social parasitism in ants.</title>
        <authorList>
            <person name="Bi X."/>
        </authorList>
    </citation>
    <scope>NUCLEOTIDE SEQUENCE</scope>
    <source>
        <strain evidence="7">BGI-DK2014a</strain>
        <tissue evidence="7">Whole body</tissue>
    </source>
</reference>
<evidence type="ECO:0000259" key="6">
    <source>
        <dbReference type="PROSITE" id="PS50950"/>
    </source>
</evidence>
<dbReference type="SMART" id="SM00980">
    <property type="entry name" value="THAP"/>
    <property type="match status" value="1"/>
</dbReference>
<sequence>MVGCTIPFCNNSLKKGYAMKIIPKDIERRMNWLKSINGKYKNWTPSKNSSVCEMHFAPKMWEQRMDNKKKLKLNAVPTIFGYFIKKKVPFNNQNFDVVEDKCRFISDDCKEDQIIVNDEQHVYDSSTKTTRKYNIPNKEDATHALTLMFTANRWKHIVSYFYTGDSFDGAVLRYHFTDNS</sequence>
<dbReference type="InterPro" id="IPR038441">
    <property type="entry name" value="THAP_Znf_sf"/>
</dbReference>
<proteinExistence type="predicted"/>
<dbReference type="GO" id="GO:0003677">
    <property type="term" value="F:DNA binding"/>
    <property type="evidence" value="ECO:0007669"/>
    <property type="project" value="UniProtKB-UniRule"/>
</dbReference>
<evidence type="ECO:0000256" key="2">
    <source>
        <dbReference type="ARBA" id="ARBA00022771"/>
    </source>
</evidence>
<comment type="caution">
    <text evidence="7">The sequence shown here is derived from an EMBL/GenBank/DDBJ whole genome shotgun (WGS) entry which is preliminary data.</text>
</comment>
<dbReference type="PANTHER" id="PTHR46927:SF3">
    <property type="entry name" value="THAP-TYPE DOMAIN-CONTAINING PROTEIN"/>
    <property type="match status" value="1"/>
</dbReference>
<dbReference type="PANTHER" id="PTHR46927">
    <property type="entry name" value="AGAP005574-PA"/>
    <property type="match status" value="1"/>
</dbReference>
<dbReference type="Pfam" id="PF05485">
    <property type="entry name" value="THAP"/>
    <property type="match status" value="1"/>
</dbReference>
<feature type="non-terminal residue" evidence="7">
    <location>
        <position position="180"/>
    </location>
</feature>
<feature type="domain" description="THAP-type" evidence="6">
    <location>
        <begin position="1"/>
        <end position="80"/>
    </location>
</feature>
<dbReference type="GO" id="GO:0008270">
    <property type="term" value="F:zinc ion binding"/>
    <property type="evidence" value="ECO:0007669"/>
    <property type="project" value="UniProtKB-KW"/>
</dbReference>
<keyword evidence="8" id="KW-1185">Reference proteome</keyword>